<keyword evidence="2" id="KW-1185">Reference proteome</keyword>
<accession>A0ACA9RY68</accession>
<dbReference type="Proteomes" id="UP000789920">
    <property type="component" value="Unassembled WGS sequence"/>
</dbReference>
<gene>
    <name evidence="1" type="ORF">RPERSI_LOCUS24562</name>
</gene>
<protein>
    <submittedName>
        <fullName evidence="1">3670_t:CDS:1</fullName>
    </submittedName>
</protein>
<comment type="caution">
    <text evidence="1">The sequence shown here is derived from an EMBL/GenBank/DDBJ whole genome shotgun (WGS) entry which is preliminary data.</text>
</comment>
<sequence length="92" mass="10858">IMPFDTYSNSRCSIKFSMFHHRWLSPICLNCSFGHAKNANYFTHYHYLTGAFGLSKNISACLKTNNRFFKEFDRMFFSIIFTHPLNVFPTTQ</sequence>
<reference evidence="1" key="1">
    <citation type="submission" date="2021-06" db="EMBL/GenBank/DDBJ databases">
        <authorList>
            <person name="Kallberg Y."/>
            <person name="Tangrot J."/>
            <person name="Rosling A."/>
        </authorList>
    </citation>
    <scope>NUCLEOTIDE SEQUENCE</scope>
    <source>
        <strain evidence="1">MA461A</strain>
    </source>
</reference>
<organism evidence="1 2">
    <name type="scientific">Racocetra persica</name>
    <dbReference type="NCBI Taxonomy" id="160502"/>
    <lineage>
        <taxon>Eukaryota</taxon>
        <taxon>Fungi</taxon>
        <taxon>Fungi incertae sedis</taxon>
        <taxon>Mucoromycota</taxon>
        <taxon>Glomeromycotina</taxon>
        <taxon>Glomeromycetes</taxon>
        <taxon>Diversisporales</taxon>
        <taxon>Gigasporaceae</taxon>
        <taxon>Racocetra</taxon>
    </lineage>
</organism>
<evidence type="ECO:0000313" key="1">
    <source>
        <dbReference type="EMBL" id="CAG8816908.1"/>
    </source>
</evidence>
<name>A0ACA9RY68_9GLOM</name>
<dbReference type="EMBL" id="CAJVQC010079154">
    <property type="protein sequence ID" value="CAG8816908.1"/>
    <property type="molecule type" value="Genomic_DNA"/>
</dbReference>
<feature type="non-terminal residue" evidence="1">
    <location>
        <position position="92"/>
    </location>
</feature>
<evidence type="ECO:0000313" key="2">
    <source>
        <dbReference type="Proteomes" id="UP000789920"/>
    </source>
</evidence>
<proteinExistence type="predicted"/>
<feature type="non-terminal residue" evidence="1">
    <location>
        <position position="1"/>
    </location>
</feature>